<evidence type="ECO:0000256" key="1">
    <source>
        <dbReference type="SAM" id="MobiDB-lite"/>
    </source>
</evidence>
<accession>A0A085M589</accession>
<evidence type="ECO:0000313" key="2">
    <source>
        <dbReference type="EMBL" id="KFD52385.1"/>
    </source>
</evidence>
<dbReference type="AlphaFoldDB" id="A0A085M589"/>
<evidence type="ECO:0000313" key="3">
    <source>
        <dbReference type="Proteomes" id="UP000030764"/>
    </source>
</evidence>
<organism evidence="2 3">
    <name type="scientific">Trichuris suis</name>
    <name type="common">pig whipworm</name>
    <dbReference type="NCBI Taxonomy" id="68888"/>
    <lineage>
        <taxon>Eukaryota</taxon>
        <taxon>Metazoa</taxon>
        <taxon>Ecdysozoa</taxon>
        <taxon>Nematoda</taxon>
        <taxon>Enoplea</taxon>
        <taxon>Dorylaimia</taxon>
        <taxon>Trichinellida</taxon>
        <taxon>Trichuridae</taxon>
        <taxon>Trichuris</taxon>
    </lineage>
</organism>
<feature type="non-terminal residue" evidence="2">
    <location>
        <position position="1"/>
    </location>
</feature>
<protein>
    <submittedName>
        <fullName evidence="2">Uncharacterized protein</fullName>
    </submittedName>
</protein>
<dbReference type="Proteomes" id="UP000030764">
    <property type="component" value="Unassembled WGS sequence"/>
</dbReference>
<reference evidence="2 3" key="1">
    <citation type="journal article" date="2014" name="Nat. Genet.">
        <title>Genome and transcriptome of the porcine whipworm Trichuris suis.</title>
        <authorList>
            <person name="Jex A.R."/>
            <person name="Nejsum P."/>
            <person name="Schwarz E.M."/>
            <person name="Hu L."/>
            <person name="Young N.D."/>
            <person name="Hall R.S."/>
            <person name="Korhonen P.K."/>
            <person name="Liao S."/>
            <person name="Thamsborg S."/>
            <person name="Xia J."/>
            <person name="Xu P."/>
            <person name="Wang S."/>
            <person name="Scheerlinck J.P."/>
            <person name="Hofmann A."/>
            <person name="Sternberg P.W."/>
            <person name="Wang J."/>
            <person name="Gasser R.B."/>
        </authorList>
    </citation>
    <scope>NUCLEOTIDE SEQUENCE [LARGE SCALE GENOMIC DNA]</scope>
    <source>
        <strain evidence="2">DCEP-RM93M</strain>
    </source>
</reference>
<keyword evidence="3" id="KW-1185">Reference proteome</keyword>
<name>A0A085M589_9BILA</name>
<dbReference type="EMBL" id="KL363228">
    <property type="protein sequence ID" value="KFD52385.1"/>
    <property type="molecule type" value="Genomic_DNA"/>
</dbReference>
<gene>
    <name evidence="2" type="ORF">M513_06766</name>
</gene>
<sequence length="138" mass="15453">LDYGTWRPAPNGQGVRFPSSSSLPWPRPGPSTPKQRSYADVLVEQVLTNRGLGRYTDPHLIRTAQLEIAEAYNMTEEQLQSAARSIVQQSPKYFEHLGGQKPSDIKDFNQYSQSALFKPRSVNEDDMPGGMHVFMSAV</sequence>
<proteinExistence type="predicted"/>
<feature type="region of interest" description="Disordered" evidence="1">
    <location>
        <begin position="1"/>
        <end position="36"/>
    </location>
</feature>